<evidence type="ECO:0000256" key="5">
    <source>
        <dbReference type="ARBA" id="ARBA00023136"/>
    </source>
</evidence>
<accession>A0A9P7ZEQ2</accession>
<dbReference type="Pfam" id="PF07690">
    <property type="entry name" value="MFS_1"/>
    <property type="match status" value="1"/>
</dbReference>
<evidence type="ECO:0000256" key="1">
    <source>
        <dbReference type="ARBA" id="ARBA00004141"/>
    </source>
</evidence>
<dbReference type="PANTHER" id="PTHR43791">
    <property type="entry name" value="PERMEASE-RELATED"/>
    <property type="match status" value="1"/>
</dbReference>
<feature type="region of interest" description="Disordered" evidence="7">
    <location>
        <begin position="1"/>
        <end position="48"/>
    </location>
</feature>
<sequence>MVDISSSNPSPENTAGEEKPKSDSDAIQKATTHTSVDHEAELKTGHSVSELDESELFLQRHGIPRSRLAEILDAADDDTERKLRKRIDWTLMPLLCGTYMLQFIDKQALSYSAVFDLFPSTGLTAYQYSWMASIFYFAYLFSEWPSSYLAQKLPTAKVIAAFVFCWGAVMLLTTACTEFKGLATCRFLLGVFEAVITPAFMLIIAQWYKREEQPARAGLFFCFNGIGSMIGGILFYGVGQASGWEIWRIIYALCGGLTVVWSLVLWFCLPDSIFTAKRFSIEERTMLVARTLANQTGTMNRTIKMHQIIEVFQDPQIWLLFFFVLLNAVINGGIAGFATLIVKGFVKDPLLTTAYGVPWGAINAVFNFTGPYLASRFTNVRTYVMIIWLLPTLTAVCLFWQLSRDNHGGLLAGYYICASFVGSMVVALQMPANNVGGYTKRVTATAFVFLAYCAGNIIGPQAFIGREAPIYQTGCIVMIACCVGQIIIAVLLRQLLISRNKRRDAAAAAAVGEDLHNDESEALQDLTDFENPKFRYLY</sequence>
<evidence type="ECO:0000313" key="10">
    <source>
        <dbReference type="Proteomes" id="UP000887229"/>
    </source>
</evidence>
<feature type="transmembrane region" description="Helical" evidence="8">
    <location>
        <begin position="442"/>
        <end position="464"/>
    </location>
</feature>
<evidence type="ECO:0000256" key="7">
    <source>
        <dbReference type="SAM" id="MobiDB-lite"/>
    </source>
</evidence>
<dbReference type="EMBL" id="MU251274">
    <property type="protein sequence ID" value="KAG9250774.1"/>
    <property type="molecule type" value="Genomic_DNA"/>
</dbReference>
<feature type="transmembrane region" description="Helical" evidence="8">
    <location>
        <begin position="87"/>
        <end position="104"/>
    </location>
</feature>
<dbReference type="InterPro" id="IPR036259">
    <property type="entry name" value="MFS_trans_sf"/>
</dbReference>
<feature type="compositionally biased region" description="Polar residues" evidence="7">
    <location>
        <begin position="1"/>
        <end position="13"/>
    </location>
</feature>
<feature type="transmembrane region" description="Helical" evidence="8">
    <location>
        <begin position="317"/>
        <end position="342"/>
    </location>
</feature>
<evidence type="ECO:0000256" key="3">
    <source>
        <dbReference type="ARBA" id="ARBA00022692"/>
    </source>
</evidence>
<dbReference type="Gene3D" id="1.20.1250.20">
    <property type="entry name" value="MFS general substrate transporter like domains"/>
    <property type="match status" value="2"/>
</dbReference>
<feature type="transmembrane region" description="Helical" evidence="8">
    <location>
        <begin position="154"/>
        <end position="175"/>
    </location>
</feature>
<evidence type="ECO:0000256" key="4">
    <source>
        <dbReference type="ARBA" id="ARBA00022989"/>
    </source>
</evidence>
<evidence type="ECO:0000256" key="8">
    <source>
        <dbReference type="SAM" id="Phobius"/>
    </source>
</evidence>
<organism evidence="9 10">
    <name type="scientific">Emericellopsis atlantica</name>
    <dbReference type="NCBI Taxonomy" id="2614577"/>
    <lineage>
        <taxon>Eukaryota</taxon>
        <taxon>Fungi</taxon>
        <taxon>Dikarya</taxon>
        <taxon>Ascomycota</taxon>
        <taxon>Pezizomycotina</taxon>
        <taxon>Sordariomycetes</taxon>
        <taxon>Hypocreomycetidae</taxon>
        <taxon>Hypocreales</taxon>
        <taxon>Bionectriaceae</taxon>
        <taxon>Emericellopsis</taxon>
    </lineage>
</organism>
<comment type="subcellular location">
    <subcellularLocation>
        <location evidence="1">Membrane</location>
        <topology evidence="1">Multi-pass membrane protein</topology>
    </subcellularLocation>
</comment>
<feature type="transmembrane region" description="Helical" evidence="8">
    <location>
        <begin position="217"/>
        <end position="237"/>
    </location>
</feature>
<protein>
    <submittedName>
        <fullName evidence="9">Major facilitator superfamily domain-containing protein</fullName>
    </submittedName>
</protein>
<dbReference type="FunFam" id="1.20.1250.20:FF:000064">
    <property type="entry name" value="MFS allantoate transporter"/>
    <property type="match status" value="1"/>
</dbReference>
<dbReference type="AlphaFoldDB" id="A0A9P7ZEQ2"/>
<keyword evidence="2" id="KW-0813">Transport</keyword>
<evidence type="ECO:0000256" key="6">
    <source>
        <dbReference type="ARBA" id="ARBA00037968"/>
    </source>
</evidence>
<keyword evidence="4 8" id="KW-1133">Transmembrane helix</keyword>
<comment type="similarity">
    <text evidence="6">Belongs to the major facilitator superfamily. Allantoate permease family.</text>
</comment>
<feature type="transmembrane region" description="Helical" evidence="8">
    <location>
        <begin position="383"/>
        <end position="402"/>
    </location>
</feature>
<proteinExistence type="inferred from homology"/>
<evidence type="ECO:0000313" key="9">
    <source>
        <dbReference type="EMBL" id="KAG9250774.1"/>
    </source>
</evidence>
<feature type="transmembrane region" description="Helical" evidence="8">
    <location>
        <begin position="124"/>
        <end position="142"/>
    </location>
</feature>
<feature type="transmembrane region" description="Helical" evidence="8">
    <location>
        <begin position="187"/>
        <end position="205"/>
    </location>
</feature>
<comment type="caution">
    <text evidence="9">The sequence shown here is derived from an EMBL/GenBank/DDBJ whole genome shotgun (WGS) entry which is preliminary data.</text>
</comment>
<keyword evidence="5 8" id="KW-0472">Membrane</keyword>
<feature type="compositionally biased region" description="Basic and acidic residues" evidence="7">
    <location>
        <begin position="16"/>
        <end position="26"/>
    </location>
</feature>
<dbReference type="SUPFAM" id="SSF103473">
    <property type="entry name" value="MFS general substrate transporter"/>
    <property type="match status" value="1"/>
</dbReference>
<feature type="transmembrane region" description="Helical" evidence="8">
    <location>
        <begin position="470"/>
        <end position="492"/>
    </location>
</feature>
<evidence type="ECO:0000256" key="2">
    <source>
        <dbReference type="ARBA" id="ARBA00022448"/>
    </source>
</evidence>
<feature type="compositionally biased region" description="Basic and acidic residues" evidence="7">
    <location>
        <begin position="35"/>
        <end position="44"/>
    </location>
</feature>
<feature type="transmembrane region" description="Helical" evidence="8">
    <location>
        <begin position="408"/>
        <end position="430"/>
    </location>
</feature>
<dbReference type="GeneID" id="70295060"/>
<gene>
    <name evidence="9" type="ORF">F5Z01DRAFT_665279</name>
</gene>
<dbReference type="RefSeq" id="XP_046114698.1">
    <property type="nucleotide sequence ID" value="XM_046264157.1"/>
</dbReference>
<dbReference type="PANTHER" id="PTHR43791:SF81">
    <property type="entry name" value="TRANSPORTER, PUTATIVE (AFU_ORTHOLOGUE AFUA_7G01190)-RELATED"/>
    <property type="match status" value="1"/>
</dbReference>
<dbReference type="InterPro" id="IPR011701">
    <property type="entry name" value="MFS"/>
</dbReference>
<keyword evidence="10" id="KW-1185">Reference proteome</keyword>
<keyword evidence="3 8" id="KW-0812">Transmembrane</keyword>
<dbReference type="GO" id="GO:0016020">
    <property type="term" value="C:membrane"/>
    <property type="evidence" value="ECO:0007669"/>
    <property type="project" value="UniProtKB-SubCell"/>
</dbReference>
<dbReference type="GO" id="GO:0022857">
    <property type="term" value="F:transmembrane transporter activity"/>
    <property type="evidence" value="ECO:0007669"/>
    <property type="project" value="InterPro"/>
</dbReference>
<dbReference type="Proteomes" id="UP000887229">
    <property type="component" value="Unassembled WGS sequence"/>
</dbReference>
<feature type="transmembrane region" description="Helical" evidence="8">
    <location>
        <begin position="249"/>
        <end position="269"/>
    </location>
</feature>
<name>A0A9P7ZEQ2_9HYPO</name>
<feature type="transmembrane region" description="Helical" evidence="8">
    <location>
        <begin position="354"/>
        <end position="374"/>
    </location>
</feature>
<dbReference type="OrthoDB" id="6730379at2759"/>
<reference evidence="9" key="1">
    <citation type="journal article" date="2021" name="IMA Fungus">
        <title>Genomic characterization of three marine fungi, including Emericellopsis atlantica sp. nov. with signatures of a generalist lifestyle and marine biomass degradation.</title>
        <authorList>
            <person name="Hagestad O.C."/>
            <person name="Hou L."/>
            <person name="Andersen J.H."/>
            <person name="Hansen E.H."/>
            <person name="Altermark B."/>
            <person name="Li C."/>
            <person name="Kuhnert E."/>
            <person name="Cox R.J."/>
            <person name="Crous P.W."/>
            <person name="Spatafora J.W."/>
            <person name="Lail K."/>
            <person name="Amirebrahimi M."/>
            <person name="Lipzen A."/>
            <person name="Pangilinan J."/>
            <person name="Andreopoulos W."/>
            <person name="Hayes R.D."/>
            <person name="Ng V."/>
            <person name="Grigoriev I.V."/>
            <person name="Jackson S.A."/>
            <person name="Sutton T.D.S."/>
            <person name="Dobson A.D.W."/>
            <person name="Rama T."/>
        </authorList>
    </citation>
    <scope>NUCLEOTIDE SEQUENCE</scope>
    <source>
        <strain evidence="9">TS7</strain>
    </source>
</reference>